<dbReference type="SUPFAM" id="SSF57997">
    <property type="entry name" value="Tropomyosin"/>
    <property type="match status" value="1"/>
</dbReference>
<feature type="region of interest" description="Disordered" evidence="6">
    <location>
        <begin position="1"/>
        <end position="38"/>
    </location>
</feature>
<feature type="coiled-coil region" evidence="5">
    <location>
        <begin position="405"/>
        <end position="730"/>
    </location>
</feature>
<accession>J3LGD1</accession>
<feature type="compositionally biased region" description="Acidic residues" evidence="6">
    <location>
        <begin position="1148"/>
        <end position="1157"/>
    </location>
</feature>
<evidence type="ECO:0000256" key="3">
    <source>
        <dbReference type="ARBA" id="ARBA00024186"/>
    </source>
</evidence>
<name>J3LGD1_ORYBR</name>
<keyword evidence="1 5" id="KW-0175">Coiled coil</keyword>
<feature type="coiled-coil region" evidence="5">
    <location>
        <begin position="41"/>
        <end position="89"/>
    </location>
</feature>
<comment type="subcellular location">
    <subcellularLocation>
        <location evidence="3">Nucleus lamina</location>
    </subcellularLocation>
</comment>
<dbReference type="InterPro" id="IPR040418">
    <property type="entry name" value="CRWN"/>
</dbReference>
<dbReference type="HOGENOM" id="CLU_004241_0_0_1"/>
<feature type="compositionally biased region" description="Basic and acidic residues" evidence="6">
    <location>
        <begin position="819"/>
        <end position="833"/>
    </location>
</feature>
<dbReference type="eggNOG" id="ENOG502QUGA">
    <property type="taxonomic scope" value="Eukaryota"/>
</dbReference>
<evidence type="ECO:0000256" key="4">
    <source>
        <dbReference type="ARBA" id="ARBA00024208"/>
    </source>
</evidence>
<sequence length="1175" mass="134808">MFTPQGKGWTGWSTPAPANQRSGGGGPPPPGGRGKGTSLRVAELEQELHEYQYNMGLLLIEKKEWTAKLDEISQALTQKEEILKREQAAHLNAISEYERREESMRKALGVEKQCVTDLEKALREIRGEIAEVKFMSEKKITDAQSLEASLEEKTLEVEGKLHAADAKLAEANRKKSQADRDLEEVEARQRRLEKEKLYFENERKAREEQIKKQEESLRDWEKKAKESQNRLIDLQRSLNDQVERANENDKLFKVKQAELEEAKKTLEHTKATLKIKEDDINKRLDELHLQEKEAGSKQNKLEEREKHLAEREEKVSAREKVGLQKLLEDHNAKLESKGRDFELQLENERKSFDEILIQKEADLVQRRDFELQLENERKSFDEMLIQKEADLVQREKDIRSWDDKLSKNEQALNESKKKLEEWQNDLDTKSKALKKWEESLQNDERQLSEQKLQMENERKQAEMYKLELESLKATVVAEKEKILQEQNNLKITEEERQEHIILTAQLKKEIDEYRMRSNSLSEETDDLRKQRQKFEEEWEQLDEKRTRLGEETKKLNNEKKNLERWHENEEKRLKDKEDELDRKYKEQEENLALKEKSLMDTIHHQSVENEEFLKRERADLQRNLQLHRHELEMEMEKKQASKERELEEKENELNGKIDFVENELKRAVELNESKIQKILLEKKELQREKEVLVEDRQKLETDKVDIRRDIDSLNTLSKSLKERREAYNRDRSHLIDMFEKYKVCKNCGVTIFEGLDALALKDSPDIEYPSLAVEADDRSPNPDSVAQDTGTLVNSGGRLSLLQKCSRIFKFSPRKKADQSLEKNTDFGTRLEEASQDDDDYEPTPVYQVANDSFNAEDVPSESGALENEESERQDIADDVQMESSLGVADNGVDIHGNQSFDGNTDMAVDTTIATVDENGNGSSVLPEVDLEPETSKQGRRQQNRRGRSKGGVKRTRSVLAVVEDAKGILGDNLEVKNDGQEDSVAEGGTRKRRFAAATISEQDEDSEAHSESVSLGGQRRKRRQTATAVTQAPGEKRYNLRRTTVANAATAAQTNKRKAAKTGNKQTVEATIDDTEGTSKAEEPAVESKGTSQSVDDASQLPDSLAEAGDTHGPAEVTGAEGGDIMDGIDTLPDAVPMTPSGSELGAEQDDDDDEDSERRNQSIGKKLWSFFTT</sequence>
<evidence type="ECO:0000313" key="7">
    <source>
        <dbReference type="EnsemblPlants" id="OB02G36980.1"/>
    </source>
</evidence>
<feature type="compositionally biased region" description="Low complexity" evidence="6">
    <location>
        <begin position="1042"/>
        <end position="1055"/>
    </location>
</feature>
<organism evidence="7">
    <name type="scientific">Oryza brachyantha</name>
    <name type="common">malo sina</name>
    <dbReference type="NCBI Taxonomy" id="4533"/>
    <lineage>
        <taxon>Eukaryota</taxon>
        <taxon>Viridiplantae</taxon>
        <taxon>Streptophyta</taxon>
        <taxon>Embryophyta</taxon>
        <taxon>Tracheophyta</taxon>
        <taxon>Spermatophyta</taxon>
        <taxon>Magnoliopsida</taxon>
        <taxon>Liliopsida</taxon>
        <taxon>Poales</taxon>
        <taxon>Poaceae</taxon>
        <taxon>BOP clade</taxon>
        <taxon>Oryzoideae</taxon>
        <taxon>Oryzeae</taxon>
        <taxon>Oryzinae</taxon>
        <taxon>Oryza</taxon>
    </lineage>
</organism>
<feature type="compositionally biased region" description="Polar residues" evidence="6">
    <location>
        <begin position="912"/>
        <end position="924"/>
    </location>
</feature>
<evidence type="ECO:0000256" key="2">
    <source>
        <dbReference type="ARBA" id="ARBA00023242"/>
    </source>
</evidence>
<dbReference type="AlphaFoldDB" id="J3LGD1"/>
<dbReference type="EnsemblPlants" id="OB02G36980.1">
    <property type="protein sequence ID" value="OB02G36980.1"/>
    <property type="gene ID" value="OB02G36980"/>
</dbReference>
<dbReference type="GO" id="GO:0005652">
    <property type="term" value="C:nuclear lamina"/>
    <property type="evidence" value="ECO:0007669"/>
    <property type="project" value="UniProtKB-SubCell"/>
</dbReference>
<feature type="region of interest" description="Disordered" evidence="6">
    <location>
        <begin position="289"/>
        <end position="313"/>
    </location>
</feature>
<dbReference type="PANTHER" id="PTHR31908">
    <property type="entry name" value="PROTEIN CROWDED NUCLEI 4"/>
    <property type="match status" value="1"/>
</dbReference>
<proteinExistence type="inferred from homology"/>
<dbReference type="PANTHER" id="PTHR31908:SF11">
    <property type="entry name" value="PROTEIN CROWDED NUCLEI 1"/>
    <property type="match status" value="1"/>
</dbReference>
<keyword evidence="8" id="KW-1185">Reference proteome</keyword>
<evidence type="ECO:0000256" key="1">
    <source>
        <dbReference type="ARBA" id="ARBA00023054"/>
    </source>
</evidence>
<feature type="region of interest" description="Disordered" evidence="6">
    <location>
        <begin position="889"/>
        <end position="958"/>
    </location>
</feature>
<keyword evidence="2" id="KW-0539">Nucleus</keyword>
<feature type="region of interest" description="Disordered" evidence="6">
    <location>
        <begin position="971"/>
        <end position="1175"/>
    </location>
</feature>
<feature type="compositionally biased region" description="Polar residues" evidence="6">
    <location>
        <begin position="11"/>
        <end position="21"/>
    </location>
</feature>
<comment type="similarity">
    <text evidence="4">Belongs to the CRWN family.</text>
</comment>
<dbReference type="Proteomes" id="UP000006038">
    <property type="component" value="Unassembled WGS sequence"/>
</dbReference>
<evidence type="ECO:0000313" key="8">
    <source>
        <dbReference type="Proteomes" id="UP000006038"/>
    </source>
</evidence>
<feature type="compositionally biased region" description="Basic residues" evidence="6">
    <location>
        <begin position="938"/>
        <end position="957"/>
    </location>
</feature>
<feature type="region of interest" description="Disordered" evidence="6">
    <location>
        <begin position="819"/>
        <end position="876"/>
    </location>
</feature>
<evidence type="ECO:0000256" key="6">
    <source>
        <dbReference type="SAM" id="MobiDB-lite"/>
    </source>
</evidence>
<protein>
    <submittedName>
        <fullName evidence="7">Uncharacterized protein</fullName>
    </submittedName>
</protein>
<dbReference type="GO" id="GO:0006997">
    <property type="term" value="P:nucleus organization"/>
    <property type="evidence" value="ECO:0007669"/>
    <property type="project" value="InterPro"/>
</dbReference>
<dbReference type="STRING" id="4533.J3LGD1"/>
<reference evidence="7" key="1">
    <citation type="submission" date="2013-04" db="UniProtKB">
        <authorList>
            <consortium name="EnsemblPlants"/>
        </authorList>
    </citation>
    <scope>IDENTIFICATION</scope>
</reference>
<dbReference type="Gramene" id="OB02G36980.1">
    <property type="protein sequence ID" value="OB02G36980.1"/>
    <property type="gene ID" value="OB02G36980"/>
</dbReference>
<evidence type="ECO:0000256" key="5">
    <source>
        <dbReference type="SAM" id="Coils"/>
    </source>
</evidence>
<feature type="coiled-coil region" evidence="5">
    <location>
        <begin position="118"/>
        <end position="279"/>
    </location>
</feature>
<dbReference type="OMA" id="QEAHEST"/>